<feature type="transmembrane region" description="Helical" evidence="2">
    <location>
        <begin position="487"/>
        <end position="513"/>
    </location>
</feature>
<evidence type="ECO:0000313" key="3">
    <source>
        <dbReference type="EMBL" id="PAV88973.1"/>
    </source>
</evidence>
<dbReference type="InterPro" id="IPR004156">
    <property type="entry name" value="OATP"/>
</dbReference>
<dbReference type="AlphaFoldDB" id="A0A2A2LRY4"/>
<feature type="transmembrane region" description="Helical" evidence="2">
    <location>
        <begin position="91"/>
        <end position="113"/>
    </location>
</feature>
<feature type="transmembrane region" description="Helical" evidence="2">
    <location>
        <begin position="372"/>
        <end position="392"/>
    </location>
</feature>
<keyword evidence="2" id="KW-1133">Transmembrane helix</keyword>
<feature type="transmembrane region" description="Helical" evidence="2">
    <location>
        <begin position="64"/>
        <end position="84"/>
    </location>
</feature>
<dbReference type="Pfam" id="PF03137">
    <property type="entry name" value="OATP"/>
    <property type="match status" value="2"/>
</dbReference>
<sequence length="621" mass="69874">MTRRPEVRANIRLPERNYPLKLHHFVLFTMLVIAVQGTYLGYIVGMLTTLEKRFGFSSEMSGMLLSFYDIGHTVSILFVGYFASHSHLPRVTAIGILLSAVSMFLLVTPIFFYGTVNHDGDVFISNRHRYAENYKCDEDREVAYDNREYCKTEEKEHAIAFVLLSLAQLLSGVASSPFNTLAYVYIDTNVKDRRKSPFLLGLLTSTYAFGPALGFALSAGLNQVYTTLGSAPPHVTPQDEHWIGACYKYNENHGAEMQHLNKPHLPPHNFEEEDTRTGCQKLTDSLKEFPYVLWDLVRNPIYVTIVIAWMLGSYLIGGYQTYLPKYIETQFGRSASAADIYAGIISVGSIAVSTALGGWLLTKWDISPRKALLCLIGSWSIIVATYLLGMLFGCDQAEMTGLRYERISGRWIQHDQLPGDYECASSCQCSAVMQFNGIHLDGKNFWSPCHAGCQDYHAYSDTWSNCYCAQNGETVIKGIVHPSCDILFGYLALMYFGLFAGNLFFMVNMMIILRSVYDDQKVMALSLASCITNALGFIPSPLIFGWIIDYNCILWNSRCPHDKGNCVLYDNNSFRVDFHLTNAIIQTFAVVFVIICWIIARKRRLPEEEGDDVDGNGAVIN</sequence>
<dbReference type="Gene3D" id="1.20.1250.20">
    <property type="entry name" value="MFS general substrate transporter like domains"/>
    <property type="match status" value="2"/>
</dbReference>
<gene>
    <name evidence="3" type="ORF">WR25_14932</name>
</gene>
<keyword evidence="2" id="KW-0472">Membrane</keyword>
<proteinExistence type="predicted"/>
<reference evidence="3 4" key="1">
    <citation type="journal article" date="2017" name="Curr. Biol.">
        <title>Genome architecture and evolution of a unichromosomal asexual nematode.</title>
        <authorList>
            <person name="Fradin H."/>
            <person name="Zegar C."/>
            <person name="Gutwein M."/>
            <person name="Lucas J."/>
            <person name="Kovtun M."/>
            <person name="Corcoran D."/>
            <person name="Baugh L.R."/>
            <person name="Kiontke K."/>
            <person name="Gunsalus K."/>
            <person name="Fitch D.H."/>
            <person name="Piano F."/>
        </authorList>
    </citation>
    <scope>NUCLEOTIDE SEQUENCE [LARGE SCALE GENOMIC DNA]</scope>
    <source>
        <strain evidence="3">PF1309</strain>
    </source>
</reference>
<dbReference type="PANTHER" id="PTHR11388">
    <property type="entry name" value="ORGANIC ANION TRANSPORTER"/>
    <property type="match status" value="1"/>
</dbReference>
<evidence type="ECO:0000313" key="4">
    <source>
        <dbReference type="Proteomes" id="UP000218231"/>
    </source>
</evidence>
<evidence type="ECO:0000256" key="1">
    <source>
        <dbReference type="ARBA" id="ARBA00023157"/>
    </source>
</evidence>
<accession>A0A2A2LRY4</accession>
<dbReference type="Proteomes" id="UP000218231">
    <property type="component" value="Unassembled WGS sequence"/>
</dbReference>
<keyword evidence="2" id="KW-0812">Transmembrane</keyword>
<dbReference type="GO" id="GO:0043252">
    <property type="term" value="P:sodium-independent organic anion transport"/>
    <property type="evidence" value="ECO:0007669"/>
    <property type="project" value="TreeGrafter"/>
</dbReference>
<dbReference type="InterPro" id="IPR036259">
    <property type="entry name" value="MFS_trans_sf"/>
</dbReference>
<comment type="caution">
    <text evidence="3">The sequence shown here is derived from an EMBL/GenBank/DDBJ whole genome shotgun (WGS) entry which is preliminary data.</text>
</comment>
<feature type="transmembrane region" description="Helical" evidence="2">
    <location>
        <begin position="525"/>
        <end position="548"/>
    </location>
</feature>
<evidence type="ECO:0008006" key="5">
    <source>
        <dbReference type="Google" id="ProtNLM"/>
    </source>
</evidence>
<feature type="transmembrane region" description="Helical" evidence="2">
    <location>
        <begin position="340"/>
        <end position="360"/>
    </location>
</feature>
<dbReference type="STRING" id="2018661.A0A2A2LRY4"/>
<keyword evidence="1" id="KW-1015">Disulfide bond</keyword>
<dbReference type="OrthoDB" id="5062115at2759"/>
<dbReference type="EMBL" id="LIAE01006480">
    <property type="protein sequence ID" value="PAV88973.1"/>
    <property type="molecule type" value="Genomic_DNA"/>
</dbReference>
<dbReference type="SUPFAM" id="SSF103473">
    <property type="entry name" value="MFS general substrate transporter"/>
    <property type="match status" value="2"/>
</dbReference>
<protein>
    <recommendedName>
        <fullName evidence="5">Solute carrier organic anion transporter family member</fullName>
    </recommendedName>
</protein>
<dbReference type="CDD" id="cd17336">
    <property type="entry name" value="MFS_SLCO_OATP"/>
    <property type="match status" value="1"/>
</dbReference>
<dbReference type="GO" id="GO:0015347">
    <property type="term" value="F:sodium-independent organic anion transmembrane transporter activity"/>
    <property type="evidence" value="ECO:0007669"/>
    <property type="project" value="TreeGrafter"/>
</dbReference>
<dbReference type="GO" id="GO:0016323">
    <property type="term" value="C:basolateral plasma membrane"/>
    <property type="evidence" value="ECO:0007669"/>
    <property type="project" value="TreeGrafter"/>
</dbReference>
<dbReference type="PANTHER" id="PTHR11388:SF142">
    <property type="entry name" value="SOLUTE CARRIER ORGANIC ANION TRANSPORTER FAMILY MEMBER 5A1"/>
    <property type="match status" value="1"/>
</dbReference>
<organism evidence="3 4">
    <name type="scientific">Diploscapter pachys</name>
    <dbReference type="NCBI Taxonomy" id="2018661"/>
    <lineage>
        <taxon>Eukaryota</taxon>
        <taxon>Metazoa</taxon>
        <taxon>Ecdysozoa</taxon>
        <taxon>Nematoda</taxon>
        <taxon>Chromadorea</taxon>
        <taxon>Rhabditida</taxon>
        <taxon>Rhabditina</taxon>
        <taxon>Rhabditomorpha</taxon>
        <taxon>Rhabditoidea</taxon>
        <taxon>Rhabditidae</taxon>
        <taxon>Diploscapter</taxon>
    </lineage>
</organism>
<keyword evidence="4" id="KW-1185">Reference proteome</keyword>
<name>A0A2A2LRY4_9BILA</name>
<feature type="transmembrane region" description="Helical" evidence="2">
    <location>
        <begin position="301"/>
        <end position="320"/>
    </location>
</feature>
<feature type="transmembrane region" description="Helical" evidence="2">
    <location>
        <begin position="21"/>
        <end position="44"/>
    </location>
</feature>
<evidence type="ECO:0000256" key="2">
    <source>
        <dbReference type="SAM" id="Phobius"/>
    </source>
</evidence>
<feature type="transmembrane region" description="Helical" evidence="2">
    <location>
        <begin position="578"/>
        <end position="600"/>
    </location>
</feature>